<proteinExistence type="predicted"/>
<reference evidence="1" key="1">
    <citation type="submission" date="2023-03" db="EMBL/GenBank/DDBJ databases">
        <title>Massive genome expansion in bonnet fungi (Mycena s.s.) driven by repeated elements and novel gene families across ecological guilds.</title>
        <authorList>
            <consortium name="Lawrence Berkeley National Laboratory"/>
            <person name="Harder C.B."/>
            <person name="Miyauchi S."/>
            <person name="Viragh M."/>
            <person name="Kuo A."/>
            <person name="Thoen E."/>
            <person name="Andreopoulos B."/>
            <person name="Lu D."/>
            <person name="Skrede I."/>
            <person name="Drula E."/>
            <person name="Henrissat B."/>
            <person name="Morin E."/>
            <person name="Kohler A."/>
            <person name="Barry K."/>
            <person name="LaButti K."/>
            <person name="Morin E."/>
            <person name="Salamov A."/>
            <person name="Lipzen A."/>
            <person name="Mereny Z."/>
            <person name="Hegedus B."/>
            <person name="Baldrian P."/>
            <person name="Stursova M."/>
            <person name="Weitz H."/>
            <person name="Taylor A."/>
            <person name="Grigoriev I.V."/>
            <person name="Nagy L.G."/>
            <person name="Martin F."/>
            <person name="Kauserud H."/>
        </authorList>
    </citation>
    <scope>NUCLEOTIDE SEQUENCE</scope>
    <source>
        <strain evidence="1">CBHHK200</strain>
    </source>
</reference>
<dbReference type="EMBL" id="JARJCM010000166">
    <property type="protein sequence ID" value="KAJ7024691.1"/>
    <property type="molecule type" value="Genomic_DNA"/>
</dbReference>
<sequence length="164" mass="17673">MEGPFAGEHYQDLHSLLAALKLHLTSPRPRAVFIGTLTHDDEEAPNLNLGAAANAAQNAPLGVEGGADVRAPDPAVVALDLPAPNAPPFPPSTQLWLHARLSDIRNAMVRDPILPRANRRTERYTYRPGLLGINFDLPKGHPHGPYLTAVFVSATNSVVMVIDQ</sequence>
<protein>
    <submittedName>
        <fullName evidence="1">Uncharacterized protein</fullName>
    </submittedName>
</protein>
<evidence type="ECO:0000313" key="1">
    <source>
        <dbReference type="EMBL" id="KAJ7024691.1"/>
    </source>
</evidence>
<evidence type="ECO:0000313" key="2">
    <source>
        <dbReference type="Proteomes" id="UP001218188"/>
    </source>
</evidence>
<accession>A0AAD6SBB0</accession>
<comment type="caution">
    <text evidence="1">The sequence shown here is derived from an EMBL/GenBank/DDBJ whole genome shotgun (WGS) entry which is preliminary data.</text>
</comment>
<gene>
    <name evidence="1" type="ORF">C8F04DRAFT_1301891</name>
</gene>
<name>A0AAD6SBB0_9AGAR</name>
<dbReference type="AlphaFoldDB" id="A0AAD6SBB0"/>
<dbReference type="Proteomes" id="UP001218188">
    <property type="component" value="Unassembled WGS sequence"/>
</dbReference>
<organism evidence="1 2">
    <name type="scientific">Mycena alexandri</name>
    <dbReference type="NCBI Taxonomy" id="1745969"/>
    <lineage>
        <taxon>Eukaryota</taxon>
        <taxon>Fungi</taxon>
        <taxon>Dikarya</taxon>
        <taxon>Basidiomycota</taxon>
        <taxon>Agaricomycotina</taxon>
        <taxon>Agaricomycetes</taxon>
        <taxon>Agaricomycetidae</taxon>
        <taxon>Agaricales</taxon>
        <taxon>Marasmiineae</taxon>
        <taxon>Mycenaceae</taxon>
        <taxon>Mycena</taxon>
    </lineage>
</organism>
<keyword evidence="2" id="KW-1185">Reference proteome</keyword>